<reference evidence="1" key="1">
    <citation type="submission" date="2019-10" db="EMBL/GenBank/DDBJ databases">
        <authorList>
            <consortium name="DOE Joint Genome Institute"/>
            <person name="Kuo A."/>
            <person name="Miyauchi S."/>
            <person name="Kiss E."/>
            <person name="Drula E."/>
            <person name="Kohler A."/>
            <person name="Sanchez-Garcia M."/>
            <person name="Andreopoulos B."/>
            <person name="Barry K.W."/>
            <person name="Bonito G."/>
            <person name="Buee M."/>
            <person name="Carver A."/>
            <person name="Chen C."/>
            <person name="Cichocki N."/>
            <person name="Clum A."/>
            <person name="Culley D."/>
            <person name="Crous P.W."/>
            <person name="Fauchery L."/>
            <person name="Girlanda M."/>
            <person name="Hayes R."/>
            <person name="Keri Z."/>
            <person name="LaButti K."/>
            <person name="Lipzen A."/>
            <person name="Lombard V."/>
            <person name="Magnuson J."/>
            <person name="Maillard F."/>
            <person name="Morin E."/>
            <person name="Murat C."/>
            <person name="Nolan M."/>
            <person name="Ohm R."/>
            <person name="Pangilinan J."/>
            <person name="Pereira M."/>
            <person name="Perotto S."/>
            <person name="Peter M."/>
            <person name="Riley R."/>
            <person name="Sitrit Y."/>
            <person name="Stielow B."/>
            <person name="Szollosi G."/>
            <person name="Zifcakova L."/>
            <person name="Stursova M."/>
            <person name="Spatafora J.W."/>
            <person name="Tedersoo L."/>
            <person name="Vaario L.-M."/>
            <person name="Yamada A."/>
            <person name="Yan M."/>
            <person name="Wang P."/>
            <person name="Xu J."/>
            <person name="Bruns T."/>
            <person name="Baldrian P."/>
            <person name="Vilgalys R."/>
            <person name="Henrissat B."/>
            <person name="Grigoriev I.V."/>
            <person name="Hibbett D."/>
            <person name="Nagy L.G."/>
            <person name="Martin F.M."/>
        </authorList>
    </citation>
    <scope>NUCLEOTIDE SEQUENCE</scope>
    <source>
        <strain evidence="1">Prilba</strain>
    </source>
</reference>
<sequence>MNTLSSPLSIPLTLGPSAACIALPCLGLTEKDDSRIAQYIKHTSVNSAGGKDIHDIAMDLFSVAFKNLTKKKKDIVCQKQVQMHIWSVDRMQKSVYAIGKDPCNGNARQAKDSTLEPCNPCLALLSLHTFCNAISWEPPKNENRAYVPHMFQPAEVGKLYGMGLNTLIDGVHLIHTD</sequence>
<accession>A0A9P5JYH0</accession>
<name>A0A9P5JYH0_9AGAM</name>
<dbReference type="OrthoDB" id="3224308at2759"/>
<evidence type="ECO:0000313" key="2">
    <source>
        <dbReference type="Proteomes" id="UP000759537"/>
    </source>
</evidence>
<evidence type="ECO:0000313" key="1">
    <source>
        <dbReference type="EMBL" id="KAF8470527.1"/>
    </source>
</evidence>
<comment type="caution">
    <text evidence="1">The sequence shown here is derived from an EMBL/GenBank/DDBJ whole genome shotgun (WGS) entry which is preliminary data.</text>
</comment>
<reference evidence="1" key="2">
    <citation type="journal article" date="2020" name="Nat. Commun.">
        <title>Large-scale genome sequencing of mycorrhizal fungi provides insights into the early evolution of symbiotic traits.</title>
        <authorList>
            <person name="Miyauchi S."/>
            <person name="Kiss E."/>
            <person name="Kuo A."/>
            <person name="Drula E."/>
            <person name="Kohler A."/>
            <person name="Sanchez-Garcia M."/>
            <person name="Morin E."/>
            <person name="Andreopoulos B."/>
            <person name="Barry K.W."/>
            <person name="Bonito G."/>
            <person name="Buee M."/>
            <person name="Carver A."/>
            <person name="Chen C."/>
            <person name="Cichocki N."/>
            <person name="Clum A."/>
            <person name="Culley D."/>
            <person name="Crous P.W."/>
            <person name="Fauchery L."/>
            <person name="Girlanda M."/>
            <person name="Hayes R.D."/>
            <person name="Keri Z."/>
            <person name="LaButti K."/>
            <person name="Lipzen A."/>
            <person name="Lombard V."/>
            <person name="Magnuson J."/>
            <person name="Maillard F."/>
            <person name="Murat C."/>
            <person name="Nolan M."/>
            <person name="Ohm R.A."/>
            <person name="Pangilinan J."/>
            <person name="Pereira M.F."/>
            <person name="Perotto S."/>
            <person name="Peter M."/>
            <person name="Pfister S."/>
            <person name="Riley R."/>
            <person name="Sitrit Y."/>
            <person name="Stielow J.B."/>
            <person name="Szollosi G."/>
            <person name="Zifcakova L."/>
            <person name="Stursova M."/>
            <person name="Spatafora J.W."/>
            <person name="Tedersoo L."/>
            <person name="Vaario L.M."/>
            <person name="Yamada A."/>
            <person name="Yan M."/>
            <person name="Wang P."/>
            <person name="Xu J."/>
            <person name="Bruns T."/>
            <person name="Baldrian P."/>
            <person name="Vilgalys R."/>
            <person name="Dunand C."/>
            <person name="Henrissat B."/>
            <person name="Grigoriev I.V."/>
            <person name="Hibbett D."/>
            <person name="Nagy L.G."/>
            <person name="Martin F.M."/>
        </authorList>
    </citation>
    <scope>NUCLEOTIDE SEQUENCE</scope>
    <source>
        <strain evidence="1">Prilba</strain>
    </source>
</reference>
<proteinExistence type="predicted"/>
<dbReference type="AlphaFoldDB" id="A0A9P5JYH0"/>
<dbReference type="Proteomes" id="UP000759537">
    <property type="component" value="Unassembled WGS sequence"/>
</dbReference>
<organism evidence="1 2">
    <name type="scientific">Russula ochroleuca</name>
    <dbReference type="NCBI Taxonomy" id="152965"/>
    <lineage>
        <taxon>Eukaryota</taxon>
        <taxon>Fungi</taxon>
        <taxon>Dikarya</taxon>
        <taxon>Basidiomycota</taxon>
        <taxon>Agaricomycotina</taxon>
        <taxon>Agaricomycetes</taxon>
        <taxon>Russulales</taxon>
        <taxon>Russulaceae</taxon>
        <taxon>Russula</taxon>
    </lineage>
</organism>
<dbReference type="EMBL" id="WHVB01000025">
    <property type="protein sequence ID" value="KAF8470527.1"/>
    <property type="molecule type" value="Genomic_DNA"/>
</dbReference>
<keyword evidence="2" id="KW-1185">Reference proteome</keyword>
<gene>
    <name evidence="1" type="ORF">DFH94DRAFT_637470</name>
</gene>
<protein>
    <submittedName>
        <fullName evidence="1">Uncharacterized protein</fullName>
    </submittedName>
</protein>